<proteinExistence type="inferred from homology"/>
<dbReference type="PANTHER" id="PTHR37164:SF1">
    <property type="entry name" value="BACTERIOHEMERYTHRIN"/>
    <property type="match status" value="1"/>
</dbReference>
<dbReference type="NCBIfam" id="TIGR02481">
    <property type="entry name" value="hemeryth_dom"/>
    <property type="match status" value="1"/>
</dbReference>
<evidence type="ECO:0000256" key="1">
    <source>
        <dbReference type="ARBA" id="ARBA00010587"/>
    </source>
</evidence>
<gene>
    <name evidence="6" type="ORF">MAGMO_0612</name>
</gene>
<dbReference type="GO" id="GO:0046872">
    <property type="term" value="F:metal ion binding"/>
    <property type="evidence" value="ECO:0007669"/>
    <property type="project" value="UniProtKB-KW"/>
</dbReference>
<dbReference type="InterPro" id="IPR050669">
    <property type="entry name" value="Hemerythrin"/>
</dbReference>
<evidence type="ECO:0000256" key="3">
    <source>
        <dbReference type="ARBA" id="ARBA00022723"/>
    </source>
</evidence>
<reference evidence="6" key="1">
    <citation type="submission" date="2015-04" db="EMBL/GenBank/DDBJ databases">
        <authorList>
            <person name="Syromyatnikov M.Y."/>
            <person name="Popov V.N."/>
        </authorList>
    </citation>
    <scope>NUCLEOTIDE SEQUENCE</scope>
    <source>
        <strain evidence="6">MO-1</strain>
    </source>
</reference>
<comment type="similarity">
    <text evidence="1">Belongs to the hemerythrin family.</text>
</comment>
<dbReference type="PANTHER" id="PTHR37164">
    <property type="entry name" value="BACTERIOHEMERYTHRIN"/>
    <property type="match status" value="1"/>
</dbReference>
<feature type="domain" description="Hemerythrin-like" evidence="5">
    <location>
        <begin position="26"/>
        <end position="147"/>
    </location>
</feature>
<dbReference type="InterPro" id="IPR012312">
    <property type="entry name" value="Hemerythrin-like"/>
</dbReference>
<dbReference type="InterPro" id="IPR012827">
    <property type="entry name" value="Hemerythrin_metal-bd"/>
</dbReference>
<keyword evidence="2" id="KW-0561">Oxygen transport</keyword>
<dbReference type="CDD" id="cd12107">
    <property type="entry name" value="Hemerythrin"/>
    <property type="match status" value="1"/>
</dbReference>
<sequence>MSELEQAMRDPERGRAYLRSKLPTLGITELDRQHKQLLEQIINFHVLVERLLKSRPDDQDWLEIKAHFDFLLTYIRDHFSYEEGLMQRSHYAAFDAHKREHEEFTKKVTSFRRDLLEKRDIYTTVNVKFFLLEWLFSHTGTTDMKLKGEIQ</sequence>
<organism evidence="6">
    <name type="scientific">Magnetococcus massalia (strain MO-1)</name>
    <dbReference type="NCBI Taxonomy" id="451514"/>
    <lineage>
        <taxon>Bacteria</taxon>
        <taxon>Pseudomonadati</taxon>
        <taxon>Pseudomonadota</taxon>
        <taxon>Magnetococcia</taxon>
        <taxon>Magnetococcales</taxon>
        <taxon>Magnetococcaceae</taxon>
        <taxon>Magnetococcus</taxon>
    </lineage>
</organism>
<protein>
    <recommendedName>
        <fullName evidence="5">Hemerythrin-like domain-containing protein</fullName>
    </recommendedName>
</protein>
<keyword evidence="2" id="KW-0813">Transport</keyword>
<dbReference type="InterPro" id="IPR035938">
    <property type="entry name" value="Hemerythrin-like_sf"/>
</dbReference>
<evidence type="ECO:0000313" key="6">
    <source>
        <dbReference type="EMBL" id="CRH04816.1"/>
    </source>
</evidence>
<dbReference type="Pfam" id="PF01814">
    <property type="entry name" value="Hemerythrin"/>
    <property type="match status" value="1"/>
</dbReference>
<dbReference type="SUPFAM" id="SSF47188">
    <property type="entry name" value="Hemerythrin-like"/>
    <property type="match status" value="1"/>
</dbReference>
<dbReference type="PROSITE" id="PS00550">
    <property type="entry name" value="HEMERYTHRINS"/>
    <property type="match status" value="1"/>
</dbReference>
<accession>A0A1S7LG96</accession>
<dbReference type="GO" id="GO:0005344">
    <property type="term" value="F:oxygen carrier activity"/>
    <property type="evidence" value="ECO:0007669"/>
    <property type="project" value="UniProtKB-KW"/>
</dbReference>
<evidence type="ECO:0000256" key="4">
    <source>
        <dbReference type="ARBA" id="ARBA00023004"/>
    </source>
</evidence>
<dbReference type="EMBL" id="LO017727">
    <property type="protein sequence ID" value="CRH04816.1"/>
    <property type="molecule type" value="Genomic_DNA"/>
</dbReference>
<keyword evidence="4" id="KW-0408">Iron</keyword>
<evidence type="ECO:0000256" key="2">
    <source>
        <dbReference type="ARBA" id="ARBA00022621"/>
    </source>
</evidence>
<name>A0A1S7LG96_MAGMO</name>
<dbReference type="Gene3D" id="1.20.120.50">
    <property type="entry name" value="Hemerythrin-like"/>
    <property type="match status" value="1"/>
</dbReference>
<keyword evidence="3" id="KW-0479">Metal-binding</keyword>
<dbReference type="AlphaFoldDB" id="A0A1S7LG96"/>
<dbReference type="InterPro" id="IPR016131">
    <property type="entry name" value="Haemerythrin_Fe_BS"/>
</dbReference>
<evidence type="ECO:0000259" key="5">
    <source>
        <dbReference type="Pfam" id="PF01814"/>
    </source>
</evidence>